<reference evidence="2" key="1">
    <citation type="journal article" date="2017" name="Nat. Commun.">
        <title>The asparagus genome sheds light on the origin and evolution of a young Y chromosome.</title>
        <authorList>
            <person name="Harkess A."/>
            <person name="Zhou J."/>
            <person name="Xu C."/>
            <person name="Bowers J.E."/>
            <person name="Van der Hulst R."/>
            <person name="Ayyampalayam S."/>
            <person name="Mercati F."/>
            <person name="Riccardi P."/>
            <person name="McKain M.R."/>
            <person name="Kakrana A."/>
            <person name="Tang H."/>
            <person name="Ray J."/>
            <person name="Groenendijk J."/>
            <person name="Arikit S."/>
            <person name="Mathioni S.M."/>
            <person name="Nakano M."/>
            <person name="Shan H."/>
            <person name="Telgmann-Rauber A."/>
            <person name="Kanno A."/>
            <person name="Yue Z."/>
            <person name="Chen H."/>
            <person name="Li W."/>
            <person name="Chen Y."/>
            <person name="Xu X."/>
            <person name="Zhang Y."/>
            <person name="Luo S."/>
            <person name="Chen H."/>
            <person name="Gao J."/>
            <person name="Mao Z."/>
            <person name="Pires J.C."/>
            <person name="Luo M."/>
            <person name="Kudrna D."/>
            <person name="Wing R.A."/>
            <person name="Meyers B.C."/>
            <person name="Yi K."/>
            <person name="Kong H."/>
            <person name="Lavrijsen P."/>
            <person name="Sunseri F."/>
            <person name="Falavigna A."/>
            <person name="Ye Y."/>
            <person name="Leebens-Mack J.H."/>
            <person name="Chen G."/>
        </authorList>
    </citation>
    <scope>NUCLEOTIDE SEQUENCE [LARGE SCALE GENOMIC DNA]</scope>
    <source>
        <strain evidence="2">cv. DH0086</strain>
    </source>
</reference>
<name>A0A5P1FS83_ASPOF</name>
<gene>
    <name evidence="1" type="ORF">A4U43_C01F7190</name>
</gene>
<dbReference type="AlphaFoldDB" id="A0A5P1FS83"/>
<dbReference type="EMBL" id="CM007381">
    <property type="protein sequence ID" value="ONK79520.1"/>
    <property type="molecule type" value="Genomic_DNA"/>
</dbReference>
<protein>
    <submittedName>
        <fullName evidence="1">Uncharacterized protein</fullName>
    </submittedName>
</protein>
<keyword evidence="2" id="KW-1185">Reference proteome</keyword>
<organism evidence="1 2">
    <name type="scientific">Asparagus officinalis</name>
    <name type="common">Garden asparagus</name>
    <dbReference type="NCBI Taxonomy" id="4686"/>
    <lineage>
        <taxon>Eukaryota</taxon>
        <taxon>Viridiplantae</taxon>
        <taxon>Streptophyta</taxon>
        <taxon>Embryophyta</taxon>
        <taxon>Tracheophyta</taxon>
        <taxon>Spermatophyta</taxon>
        <taxon>Magnoliopsida</taxon>
        <taxon>Liliopsida</taxon>
        <taxon>Asparagales</taxon>
        <taxon>Asparagaceae</taxon>
        <taxon>Asparagoideae</taxon>
        <taxon>Asparagus</taxon>
    </lineage>
</organism>
<evidence type="ECO:0000313" key="1">
    <source>
        <dbReference type="EMBL" id="ONK79520.1"/>
    </source>
</evidence>
<accession>A0A5P1FS83</accession>
<dbReference type="Gramene" id="ONK79520">
    <property type="protein sequence ID" value="ONK79520"/>
    <property type="gene ID" value="A4U43_C01F7190"/>
</dbReference>
<sequence>MAIQHVHVIHVQPLQRRLGPLDDVLPGQALVVWAGPTPEDLGGDDKIGPFPAQLADRLAHDLLGAAVGVDLGVVEEVDAVVSAELEEGFGLLDVELVAEADPGSVGELGDFEAGSA</sequence>
<evidence type="ECO:0000313" key="2">
    <source>
        <dbReference type="Proteomes" id="UP000243459"/>
    </source>
</evidence>
<dbReference type="Proteomes" id="UP000243459">
    <property type="component" value="Chromosome 1"/>
</dbReference>
<proteinExistence type="predicted"/>